<evidence type="ECO:0000256" key="1">
    <source>
        <dbReference type="SAM" id="MobiDB-lite"/>
    </source>
</evidence>
<evidence type="ECO:0000313" key="2">
    <source>
        <dbReference type="EMBL" id="QGS10644.1"/>
    </source>
</evidence>
<dbReference type="EMBL" id="CP046315">
    <property type="protein sequence ID" value="QGS10644.1"/>
    <property type="molecule type" value="Genomic_DNA"/>
</dbReference>
<dbReference type="Gene3D" id="2.160.10.10">
    <property type="entry name" value="Hexapeptide repeat proteins"/>
    <property type="match status" value="1"/>
</dbReference>
<dbReference type="PANTHER" id="PTHR43300:SF4">
    <property type="entry name" value="ACYL-[ACYL-CARRIER-PROTEIN]--UDP-N-ACETYLGLUCOSAMINE O-ACYLTRANSFERASE"/>
    <property type="match status" value="1"/>
</dbReference>
<dbReference type="InterPro" id="IPR011004">
    <property type="entry name" value="Trimer_LpxA-like_sf"/>
</dbReference>
<feature type="compositionally biased region" description="Polar residues" evidence="1">
    <location>
        <begin position="203"/>
        <end position="221"/>
    </location>
</feature>
<dbReference type="InterPro" id="IPR001451">
    <property type="entry name" value="Hexapep"/>
</dbReference>
<reference evidence="2 3" key="1">
    <citation type="submission" date="2019-11" db="EMBL/GenBank/DDBJ databases">
        <title>FDA dAtabase for Regulatory Grade micrObial Sequences (FDA-ARGOS): Supporting development and validation of Infectious Disease Dx tests.</title>
        <authorList>
            <person name="Stonesifer R."/>
            <person name="Tallon L."/>
            <person name="Sadzewicz L."/>
            <person name="Vavikolanu K."/>
            <person name="Mehta A."/>
            <person name="Aluvathingal J."/>
            <person name="Nadendla S."/>
            <person name="Myers T."/>
            <person name="Yan Y."/>
            <person name="Sichtig H."/>
        </authorList>
    </citation>
    <scope>NUCLEOTIDE SEQUENCE [LARGE SCALE GENOMIC DNA]</scope>
    <source>
        <strain evidence="2 3">FDAARGOS_732</strain>
    </source>
</reference>
<dbReference type="SUPFAM" id="SSF51161">
    <property type="entry name" value="Trimeric LpxA-like enzymes"/>
    <property type="match status" value="1"/>
</dbReference>
<accession>A0A857A756</accession>
<protein>
    <submittedName>
        <fullName evidence="2">N-acetyltransferase</fullName>
    </submittedName>
</protein>
<dbReference type="PANTHER" id="PTHR43300">
    <property type="entry name" value="ACETYLTRANSFERASE"/>
    <property type="match status" value="1"/>
</dbReference>
<gene>
    <name evidence="2" type="ORF">FOC40_03980</name>
</gene>
<proteinExistence type="predicted"/>
<dbReference type="InterPro" id="IPR050179">
    <property type="entry name" value="Trans_hexapeptide_repeat"/>
</dbReference>
<dbReference type="CDD" id="cd03358">
    <property type="entry name" value="LbH_WxcM_N_like"/>
    <property type="match status" value="1"/>
</dbReference>
<dbReference type="Pfam" id="PF14602">
    <property type="entry name" value="Hexapep_2"/>
    <property type="match status" value="2"/>
</dbReference>
<dbReference type="RefSeq" id="WP_003794399.1">
    <property type="nucleotide sequence ID" value="NZ_CP046315.1"/>
</dbReference>
<evidence type="ECO:0000313" key="3">
    <source>
        <dbReference type="Proteomes" id="UP000424490"/>
    </source>
</evidence>
<dbReference type="AlphaFoldDB" id="A0A857A756"/>
<dbReference type="Proteomes" id="UP000424490">
    <property type="component" value="Chromosome"/>
</dbReference>
<organism evidence="2 3">
    <name type="scientific">Schaalia odontolytica</name>
    <dbReference type="NCBI Taxonomy" id="1660"/>
    <lineage>
        <taxon>Bacteria</taxon>
        <taxon>Bacillati</taxon>
        <taxon>Actinomycetota</taxon>
        <taxon>Actinomycetes</taxon>
        <taxon>Actinomycetales</taxon>
        <taxon>Actinomycetaceae</taxon>
        <taxon>Schaalia</taxon>
    </lineage>
</organism>
<name>A0A857A756_9ACTO</name>
<feature type="region of interest" description="Disordered" evidence="1">
    <location>
        <begin position="190"/>
        <end position="221"/>
    </location>
</feature>
<sequence length="221" mass="23079">MIEPSADIAPSAIVAPSARVWHLAQVRENARIGEETIVGRGAYIGEGVRVGKRCKIQNYALVYEPASLADGVFVGPAAVFTNDHAPRAINADGSLKSASDWDRVGVTVERGAAIGARAVCVAPVRIGEWASVGAGAVVTRDVAPYALVVGVPARRVGWVGEAGLPLEASDDAGNEAGERTWVCPASGRRYAERDGALSPEEVQASSPNDAETPHQTSEDQQ</sequence>
<dbReference type="GO" id="GO:0016740">
    <property type="term" value="F:transferase activity"/>
    <property type="evidence" value="ECO:0007669"/>
    <property type="project" value="UniProtKB-KW"/>
</dbReference>
<keyword evidence="2" id="KW-0808">Transferase</keyword>